<reference evidence="1 2" key="1">
    <citation type="submission" date="2019-08" db="EMBL/GenBank/DDBJ databases">
        <authorList>
            <person name="Peeters C."/>
        </authorList>
    </citation>
    <scope>NUCLEOTIDE SEQUENCE [LARGE SCALE GENOMIC DNA]</scope>
    <source>
        <strain evidence="1 2">LMG 31115</strain>
    </source>
</reference>
<dbReference type="EMBL" id="CABPSI010000002">
    <property type="protein sequence ID" value="VVE00353.1"/>
    <property type="molecule type" value="Genomic_DNA"/>
</dbReference>
<dbReference type="RefSeq" id="WP_150683957.1">
    <property type="nucleotide sequence ID" value="NZ_CABPSI010000002.1"/>
</dbReference>
<proteinExistence type="predicted"/>
<gene>
    <name evidence="1" type="ORF">PIN31115_02071</name>
</gene>
<evidence type="ECO:0000313" key="2">
    <source>
        <dbReference type="Proteomes" id="UP000333828"/>
    </source>
</evidence>
<sequence>MSDEIDDLLEDWYDWQQSYRPKLGYGRADPACREYRSGWRESADLADIADAAARKRVCEAVDACVSRLDLQARIAIQTEMRNRFSEVQTKLRNSFAGAQVWRSIRLTGTIEDEYARAKRMLLPHLLERELVDRTCKLDCPVL</sequence>
<keyword evidence="2" id="KW-1185">Reference proteome</keyword>
<protein>
    <submittedName>
        <fullName evidence="1">Uncharacterized protein</fullName>
    </submittedName>
</protein>
<dbReference type="Proteomes" id="UP000333828">
    <property type="component" value="Unassembled WGS sequence"/>
</dbReference>
<name>A0A5E4ULG0_9BURK</name>
<evidence type="ECO:0000313" key="1">
    <source>
        <dbReference type="EMBL" id="VVE00353.1"/>
    </source>
</evidence>
<organism evidence="1 2">
    <name type="scientific">Pandoraea iniqua</name>
    <dbReference type="NCBI Taxonomy" id="2508288"/>
    <lineage>
        <taxon>Bacteria</taxon>
        <taxon>Pseudomonadati</taxon>
        <taxon>Pseudomonadota</taxon>
        <taxon>Betaproteobacteria</taxon>
        <taxon>Burkholderiales</taxon>
        <taxon>Burkholderiaceae</taxon>
        <taxon>Pandoraea</taxon>
    </lineage>
</organism>
<dbReference type="AlphaFoldDB" id="A0A5E4ULG0"/>
<accession>A0A5E4ULG0</accession>